<dbReference type="AlphaFoldDB" id="A0A0M3IJV5"/>
<evidence type="ECO:0000256" key="2">
    <source>
        <dbReference type="ARBA" id="ARBA00022490"/>
    </source>
</evidence>
<evidence type="ECO:0000256" key="4">
    <source>
        <dbReference type="ARBA" id="ARBA00023273"/>
    </source>
</evidence>
<evidence type="ECO:0000313" key="10">
    <source>
        <dbReference type="Proteomes" id="UP000036681"/>
    </source>
</evidence>
<evidence type="ECO:0000256" key="7">
    <source>
        <dbReference type="RuleBase" id="RU003425"/>
    </source>
</evidence>
<dbReference type="Pfam" id="PF00635">
    <property type="entry name" value="Motile_Sperm"/>
    <property type="match status" value="1"/>
</dbReference>
<keyword evidence="8" id="KW-1133">Transmembrane helix</keyword>
<accession>A0A0M3IJV5</accession>
<dbReference type="GO" id="GO:0005856">
    <property type="term" value="C:cytoskeleton"/>
    <property type="evidence" value="ECO:0007669"/>
    <property type="project" value="UniProtKB-SubCell"/>
</dbReference>
<evidence type="ECO:0000313" key="11">
    <source>
        <dbReference type="WBParaSite" id="ALUE_0001897601-mRNA-1"/>
    </source>
</evidence>
<keyword evidence="8" id="KW-0472">Membrane</keyword>
<comment type="subcellular location">
    <subcellularLocation>
        <location evidence="6">Cell projection</location>
        <location evidence="6">Pseudopodium</location>
    </subcellularLocation>
    <subcellularLocation>
        <location evidence="1">Cytoplasm</location>
        <location evidence="1">Cytoskeleton</location>
    </subcellularLocation>
</comment>
<feature type="transmembrane region" description="Helical" evidence="8">
    <location>
        <begin position="20"/>
        <end position="38"/>
    </location>
</feature>
<evidence type="ECO:0000256" key="5">
    <source>
        <dbReference type="ARBA" id="ARBA00037744"/>
    </source>
</evidence>
<protein>
    <recommendedName>
        <fullName evidence="7">Major sperm protein</fullName>
    </recommendedName>
</protein>
<keyword evidence="2" id="KW-0963">Cytoplasm</keyword>
<name>A0A0M3IJV5_ASCLU</name>
<evidence type="ECO:0000256" key="3">
    <source>
        <dbReference type="ARBA" id="ARBA00023212"/>
    </source>
</evidence>
<dbReference type="WBParaSite" id="ALUE_0001897601-mRNA-1">
    <property type="protein sequence ID" value="ALUE_0001897601-mRNA-1"/>
    <property type="gene ID" value="ALUE_0001897601"/>
</dbReference>
<dbReference type="Proteomes" id="UP000036681">
    <property type="component" value="Unplaced"/>
</dbReference>
<dbReference type="Gene3D" id="2.60.40.10">
    <property type="entry name" value="Immunoglobulins"/>
    <property type="match status" value="2"/>
</dbReference>
<evidence type="ECO:0000259" key="9">
    <source>
        <dbReference type="PROSITE" id="PS50202"/>
    </source>
</evidence>
<evidence type="ECO:0000256" key="1">
    <source>
        <dbReference type="ARBA" id="ARBA00004245"/>
    </source>
</evidence>
<sequence>LYWSVHGLLICFDNAFGDLFGYFLAKFVLLCTLLVYAIQKSTIIVQLRQAATTLINDAEPSEKIANQSTSGSLITMRSTIASFPHNESSMMTALSDSSLATPMKTISKSAGHSTTKTICDLLNEDFKAGDHKHALASASIISAATADASTCIEQSKFEPSSALNGQGDQITFKSPFTDSTTITITNAHNKPIMWALKTNALKRLAAQPTCGVLPSYATIHVLVKNEGDNERSGTNKEAIIITFKSPFTDSTTITITNAHNKPIMWALKTNALKRLAAQPTCGVLPSYATIHVCLLESPPSDMLSVDRMAIDYCITEEGTALFDRGFMHRKDNDRRRKNISVVYFN</sequence>
<organism evidence="10 11">
    <name type="scientific">Ascaris lumbricoides</name>
    <name type="common">Giant roundworm</name>
    <dbReference type="NCBI Taxonomy" id="6252"/>
    <lineage>
        <taxon>Eukaryota</taxon>
        <taxon>Metazoa</taxon>
        <taxon>Ecdysozoa</taxon>
        <taxon>Nematoda</taxon>
        <taxon>Chromadorea</taxon>
        <taxon>Rhabditida</taxon>
        <taxon>Spirurina</taxon>
        <taxon>Ascaridomorpha</taxon>
        <taxon>Ascaridoidea</taxon>
        <taxon>Ascarididae</taxon>
        <taxon>Ascaris</taxon>
    </lineage>
</organism>
<comment type="function">
    <text evidence="5 7">Central component in molecular interactions underlying sperm crawling. Forms an extensive filament system that extends from sperm villipoda, along the leading edge of the pseudopod.</text>
</comment>
<dbReference type="PROSITE" id="PS50202">
    <property type="entry name" value="MSP"/>
    <property type="match status" value="1"/>
</dbReference>
<keyword evidence="10" id="KW-1185">Reference proteome</keyword>
<keyword evidence="3 7" id="KW-0206">Cytoskeleton</keyword>
<keyword evidence="4" id="KW-0966">Cell projection</keyword>
<dbReference type="InterPro" id="IPR008962">
    <property type="entry name" value="PapD-like_sf"/>
</dbReference>
<evidence type="ECO:0000256" key="6">
    <source>
        <dbReference type="ARBA" id="ARBA00037818"/>
    </source>
</evidence>
<dbReference type="InterPro" id="IPR000535">
    <property type="entry name" value="MSP_dom"/>
</dbReference>
<keyword evidence="8" id="KW-0812">Transmembrane</keyword>
<dbReference type="PANTHER" id="PTHR22920:SF7">
    <property type="entry name" value="MSP DOMAIN-CONTAINING PROTEIN-RELATED"/>
    <property type="match status" value="1"/>
</dbReference>
<dbReference type="PANTHER" id="PTHR22920">
    <property type="entry name" value="MAJOR SPERM PROTEIN"/>
    <property type="match status" value="1"/>
</dbReference>
<evidence type="ECO:0000256" key="8">
    <source>
        <dbReference type="SAM" id="Phobius"/>
    </source>
</evidence>
<dbReference type="InterPro" id="IPR013783">
    <property type="entry name" value="Ig-like_fold"/>
</dbReference>
<dbReference type="GO" id="GO:0031143">
    <property type="term" value="C:pseudopodium"/>
    <property type="evidence" value="ECO:0007669"/>
    <property type="project" value="UniProtKB-SubCell"/>
</dbReference>
<dbReference type="InterPro" id="IPR051155">
    <property type="entry name" value="Nematode_MSP"/>
</dbReference>
<feature type="domain" description="MSP" evidence="9">
    <location>
        <begin position="232"/>
        <end position="344"/>
    </location>
</feature>
<proteinExistence type="predicted"/>
<reference evidence="11" key="1">
    <citation type="submission" date="2017-02" db="UniProtKB">
        <authorList>
            <consortium name="WormBaseParasite"/>
        </authorList>
    </citation>
    <scope>IDENTIFICATION</scope>
</reference>
<dbReference type="SUPFAM" id="SSF49354">
    <property type="entry name" value="PapD-like"/>
    <property type="match status" value="2"/>
</dbReference>